<evidence type="ECO:0000313" key="2">
    <source>
        <dbReference type="EMBL" id="SJZ59344.1"/>
    </source>
</evidence>
<reference evidence="2 3" key="1">
    <citation type="submission" date="2017-02" db="EMBL/GenBank/DDBJ databases">
        <authorList>
            <person name="Peterson S.W."/>
        </authorList>
    </citation>
    <scope>NUCLEOTIDE SEQUENCE [LARGE SCALE GENOMIC DNA]</scope>
    <source>
        <strain evidence="2 3">DSM 15102</strain>
    </source>
</reference>
<feature type="transmembrane region" description="Helical" evidence="1">
    <location>
        <begin position="96"/>
        <end position="120"/>
    </location>
</feature>
<name>A0A1T4LY04_9FIRM</name>
<feature type="transmembrane region" description="Helical" evidence="1">
    <location>
        <begin position="56"/>
        <end position="76"/>
    </location>
</feature>
<keyword evidence="1" id="KW-1133">Transmembrane helix</keyword>
<keyword evidence="1" id="KW-0812">Transmembrane</keyword>
<protein>
    <recommendedName>
        <fullName evidence="4">ABC-2 family transporter protein</fullName>
    </recommendedName>
</protein>
<accession>A0A1T4LY04</accession>
<evidence type="ECO:0000313" key="3">
    <source>
        <dbReference type="Proteomes" id="UP000196365"/>
    </source>
</evidence>
<organism evidence="2 3">
    <name type="scientific">Garciella nitratireducens DSM 15102</name>
    <dbReference type="NCBI Taxonomy" id="1121911"/>
    <lineage>
        <taxon>Bacteria</taxon>
        <taxon>Bacillati</taxon>
        <taxon>Bacillota</taxon>
        <taxon>Clostridia</taxon>
        <taxon>Eubacteriales</taxon>
        <taxon>Eubacteriaceae</taxon>
        <taxon>Garciella</taxon>
    </lineage>
</organism>
<sequence length="239" mass="28100">MNKLVKYIIKNFFINYKKGIVGAFIVGIVLFIPITNVDLHRASLIDLFQSVYSDNLILITFILLFIFVISNIFKVYDKNILLIRCFNLHTWCYQKILTCVYVVFIYLFFINFPFLFSLIIHHFIGSITFDFIRFWMISILFQGIGLIIIGSLYLLIRNLTGHNVISSVLTYLMISIPNLIQGLFYVRVYSFVDYMFLNNLNKDSTIVSIFVLLIVFVIIEMLLLYLNLNIVQEKDIYLE</sequence>
<dbReference type="Proteomes" id="UP000196365">
    <property type="component" value="Unassembled WGS sequence"/>
</dbReference>
<dbReference type="EMBL" id="FUWV01000005">
    <property type="protein sequence ID" value="SJZ59344.1"/>
    <property type="molecule type" value="Genomic_DNA"/>
</dbReference>
<gene>
    <name evidence="2" type="ORF">SAMN02745973_01120</name>
</gene>
<feature type="transmembrane region" description="Helical" evidence="1">
    <location>
        <begin position="20"/>
        <end position="36"/>
    </location>
</feature>
<feature type="transmembrane region" description="Helical" evidence="1">
    <location>
        <begin position="168"/>
        <end position="186"/>
    </location>
</feature>
<keyword evidence="3" id="KW-1185">Reference proteome</keyword>
<dbReference type="AlphaFoldDB" id="A0A1T4LY04"/>
<feature type="transmembrane region" description="Helical" evidence="1">
    <location>
        <begin position="132"/>
        <end position="156"/>
    </location>
</feature>
<evidence type="ECO:0008006" key="4">
    <source>
        <dbReference type="Google" id="ProtNLM"/>
    </source>
</evidence>
<evidence type="ECO:0000256" key="1">
    <source>
        <dbReference type="SAM" id="Phobius"/>
    </source>
</evidence>
<feature type="transmembrane region" description="Helical" evidence="1">
    <location>
        <begin position="206"/>
        <end position="226"/>
    </location>
</feature>
<proteinExistence type="predicted"/>
<keyword evidence="1" id="KW-0472">Membrane</keyword>